<evidence type="ECO:0000313" key="9">
    <source>
        <dbReference type="EMBL" id="ABF12389.1"/>
    </source>
</evidence>
<evidence type="ECO:0000256" key="2">
    <source>
        <dbReference type="ARBA" id="ARBA00009347"/>
    </source>
</evidence>
<dbReference type="AlphaFoldDB" id="Q1LBT7"/>
<organism evidence="9 10">
    <name type="scientific">Cupriavidus metallidurans (strain ATCC 43123 / DSM 2839 / NBRC 102507 / CH34)</name>
    <name type="common">Ralstonia metallidurans</name>
    <dbReference type="NCBI Taxonomy" id="266264"/>
    <lineage>
        <taxon>Bacteria</taxon>
        <taxon>Pseudomonadati</taxon>
        <taxon>Pseudomonadota</taxon>
        <taxon>Betaproteobacteria</taxon>
        <taxon>Burkholderiales</taxon>
        <taxon>Burkholderiaceae</taxon>
        <taxon>Cupriavidus</taxon>
    </lineage>
</organism>
<dbReference type="KEGG" id="rme:Rmet_5530"/>
<feature type="domain" description="Acyl-CoA dehydrogenase/oxidase C-terminal" evidence="6">
    <location>
        <begin position="231"/>
        <end position="384"/>
    </location>
</feature>
<dbReference type="GO" id="GO:0050660">
    <property type="term" value="F:flavin adenine dinucleotide binding"/>
    <property type="evidence" value="ECO:0007669"/>
    <property type="project" value="InterPro"/>
</dbReference>
<comment type="similarity">
    <text evidence="2">Belongs to the acyl-CoA dehydrogenase family.</text>
</comment>
<keyword evidence="9" id="KW-0614">Plasmid</keyword>
<dbReference type="Gene3D" id="1.10.540.10">
    <property type="entry name" value="Acyl-CoA dehydrogenase/oxidase, N-terminal domain"/>
    <property type="match status" value="1"/>
</dbReference>
<accession>Q1LBT7</accession>
<evidence type="ECO:0000259" key="6">
    <source>
        <dbReference type="Pfam" id="PF00441"/>
    </source>
</evidence>
<dbReference type="PANTHER" id="PTHR43292">
    <property type="entry name" value="ACYL-COA DEHYDROGENASE"/>
    <property type="match status" value="1"/>
</dbReference>
<dbReference type="InterPro" id="IPR009100">
    <property type="entry name" value="AcylCoA_DH/oxidase_NM_dom_sf"/>
</dbReference>
<evidence type="ECO:0000259" key="8">
    <source>
        <dbReference type="Pfam" id="PF02771"/>
    </source>
</evidence>
<dbReference type="GO" id="GO:0016627">
    <property type="term" value="F:oxidoreductase activity, acting on the CH-CH group of donors"/>
    <property type="evidence" value="ECO:0007669"/>
    <property type="project" value="InterPro"/>
</dbReference>
<feature type="domain" description="Acyl-CoA oxidase/dehydrogenase middle" evidence="7">
    <location>
        <begin position="125"/>
        <end position="219"/>
    </location>
</feature>
<keyword evidence="4" id="KW-0274">FAD</keyword>
<dbReference type="InterPro" id="IPR013786">
    <property type="entry name" value="AcylCoA_DH/ox_N"/>
</dbReference>
<keyword evidence="5" id="KW-0560">Oxidoreductase</keyword>
<dbReference type="SUPFAM" id="SSF56645">
    <property type="entry name" value="Acyl-CoA dehydrogenase NM domain-like"/>
    <property type="match status" value="1"/>
</dbReference>
<dbReference type="InterPro" id="IPR046373">
    <property type="entry name" value="Acyl-CoA_Oxase/DH_mid-dom_sf"/>
</dbReference>
<dbReference type="InterPro" id="IPR009075">
    <property type="entry name" value="AcylCo_DH/oxidase_C"/>
</dbReference>
<dbReference type="eggNOG" id="COG1960">
    <property type="taxonomic scope" value="Bacteria"/>
</dbReference>
<dbReference type="Gene3D" id="1.20.140.10">
    <property type="entry name" value="Butyryl-CoA Dehydrogenase, subunit A, domain 3"/>
    <property type="match status" value="1"/>
</dbReference>
<keyword evidence="3" id="KW-0285">Flavoprotein</keyword>
<evidence type="ECO:0000256" key="4">
    <source>
        <dbReference type="ARBA" id="ARBA00022827"/>
    </source>
</evidence>
<name>Q1LBT7_CUPMC</name>
<evidence type="ECO:0000313" key="10">
    <source>
        <dbReference type="Proteomes" id="UP000002429"/>
    </source>
</evidence>
<dbReference type="InterPro" id="IPR037069">
    <property type="entry name" value="AcylCoA_DH/ox_N_sf"/>
</dbReference>
<dbReference type="FunFam" id="2.40.110.10:FF:000011">
    <property type="entry name" value="Acyl-CoA dehydrogenase FadE34"/>
    <property type="match status" value="1"/>
</dbReference>
<dbReference type="Gene3D" id="2.40.110.10">
    <property type="entry name" value="Butyryl-CoA Dehydrogenase, subunit A, domain 2"/>
    <property type="match status" value="1"/>
</dbReference>
<dbReference type="InterPro" id="IPR006091">
    <property type="entry name" value="Acyl-CoA_Oxase/DH_mid-dom"/>
</dbReference>
<dbReference type="Pfam" id="PF02771">
    <property type="entry name" value="Acyl-CoA_dh_N"/>
    <property type="match status" value="1"/>
</dbReference>
<sequence>MDLRLSPAQEAFRAEVRAFIEERLPEDIRARLRAGHPAQKEDTVTWQRILNERGWAAPHWPRKFGGAELGQLERLILLDEMFRAPTPLPQVFNVTMLGPVLMKFGTPEQCEYFLPKLANLDLWFCQGFSEPGSGSDLASLRTAAKRDGDHYVVNGQKIWTTTAHWADWVFALVRTNPEAKKQEGISFLLIDLKSPGITIRPIRSIDGDHHLNEVFFDDVRVPVENLVGEENKGWNCAKFLLGNERTGIANVGLCRERLDYARELADRTVQGENRLIDDPKLRSEIATLDAEVRALEVTNWRFLLTPNEQARIPAFASVLKLKGVELQQDINALLARLAGPQGLEKRGKRDTDRGPLTPRYFYSRAASIYGGTSEVQKDILAKAIVG</sequence>
<dbReference type="Proteomes" id="UP000002429">
    <property type="component" value="Plasmid megaplasmid"/>
</dbReference>
<evidence type="ECO:0000256" key="5">
    <source>
        <dbReference type="ARBA" id="ARBA00023002"/>
    </source>
</evidence>
<evidence type="ECO:0000256" key="1">
    <source>
        <dbReference type="ARBA" id="ARBA00001974"/>
    </source>
</evidence>
<dbReference type="Pfam" id="PF00441">
    <property type="entry name" value="Acyl-CoA_dh_1"/>
    <property type="match status" value="1"/>
</dbReference>
<dbReference type="InterPro" id="IPR036250">
    <property type="entry name" value="AcylCo_DH-like_C"/>
</dbReference>
<dbReference type="RefSeq" id="WP_011519933.1">
    <property type="nucleotide sequence ID" value="NC_007974.2"/>
</dbReference>
<proteinExistence type="inferred from homology"/>
<dbReference type="InterPro" id="IPR052161">
    <property type="entry name" value="Mycobact_Acyl-CoA_DH"/>
</dbReference>
<protein>
    <submittedName>
        <fullName evidence="9">Acyl-CoA dehydrogenase putative medium-chain acyl-CoA dehydrogenase</fullName>
    </submittedName>
</protein>
<evidence type="ECO:0000256" key="3">
    <source>
        <dbReference type="ARBA" id="ARBA00022630"/>
    </source>
</evidence>
<geneLocation type="plasmid" evidence="9 10">
    <name>megaplasmid</name>
</geneLocation>
<reference evidence="10" key="1">
    <citation type="journal article" date="2010" name="PLoS ONE">
        <title>The complete genome sequence of Cupriavidus metallidurans strain CH34, a master survivalist in harsh and anthropogenic environments.</title>
        <authorList>
            <person name="Janssen P.J."/>
            <person name="Van Houdt R."/>
            <person name="Moors H."/>
            <person name="Monsieurs P."/>
            <person name="Morin N."/>
            <person name="Michaux A."/>
            <person name="Benotmane M.A."/>
            <person name="Leys N."/>
            <person name="Vallaeys T."/>
            <person name="Lapidus A."/>
            <person name="Monchy S."/>
            <person name="Medigue C."/>
            <person name="Taghavi S."/>
            <person name="McCorkle S."/>
            <person name="Dunn J."/>
            <person name="van der Lelie D."/>
            <person name="Mergeay M."/>
        </authorList>
    </citation>
    <scope>NUCLEOTIDE SEQUENCE [LARGE SCALE GENOMIC DNA]</scope>
    <source>
        <strain evidence="10">ATCC 43123 / DSM 2839 / NBRC 102507 / CH34</strain>
    </source>
</reference>
<evidence type="ECO:0000259" key="7">
    <source>
        <dbReference type="Pfam" id="PF02770"/>
    </source>
</evidence>
<dbReference type="EMBL" id="CP000353">
    <property type="protein sequence ID" value="ABF12389.1"/>
    <property type="molecule type" value="Genomic_DNA"/>
</dbReference>
<dbReference type="PANTHER" id="PTHR43292:SF3">
    <property type="entry name" value="ACYL-COA DEHYDROGENASE FADE29"/>
    <property type="match status" value="1"/>
</dbReference>
<dbReference type="SUPFAM" id="SSF47203">
    <property type="entry name" value="Acyl-CoA dehydrogenase C-terminal domain-like"/>
    <property type="match status" value="1"/>
</dbReference>
<dbReference type="HOGENOM" id="CLU_018204_9_0_4"/>
<dbReference type="Pfam" id="PF02770">
    <property type="entry name" value="Acyl-CoA_dh_M"/>
    <property type="match status" value="1"/>
</dbReference>
<dbReference type="GO" id="GO:0005886">
    <property type="term" value="C:plasma membrane"/>
    <property type="evidence" value="ECO:0007669"/>
    <property type="project" value="TreeGrafter"/>
</dbReference>
<feature type="domain" description="Acyl-CoA dehydrogenase/oxidase N-terminal" evidence="8">
    <location>
        <begin position="7"/>
        <end position="119"/>
    </location>
</feature>
<comment type="cofactor">
    <cofactor evidence="1">
        <name>FAD</name>
        <dbReference type="ChEBI" id="CHEBI:57692"/>
    </cofactor>
</comment>
<keyword evidence="10" id="KW-1185">Reference proteome</keyword>
<gene>
    <name evidence="9" type="ordered locus">Rmet_5530</name>
</gene>